<dbReference type="PANTHER" id="PTHR33116:SF84">
    <property type="entry name" value="RNA-DIRECTED DNA POLYMERASE"/>
    <property type="match status" value="1"/>
</dbReference>
<accession>A0A9R1WCK8</accession>
<evidence type="ECO:0000313" key="2">
    <source>
        <dbReference type="EMBL" id="KAJ0221413.1"/>
    </source>
</evidence>
<dbReference type="EMBL" id="NBSK02000002">
    <property type="protein sequence ID" value="KAJ0221413.1"/>
    <property type="molecule type" value="Genomic_DNA"/>
</dbReference>
<dbReference type="InterPro" id="IPR026960">
    <property type="entry name" value="RVT-Znf"/>
</dbReference>
<protein>
    <recommendedName>
        <fullName evidence="1">Reverse transcriptase zinc-binding domain-containing protein</fullName>
    </recommendedName>
</protein>
<dbReference type="PANTHER" id="PTHR33116">
    <property type="entry name" value="REVERSE TRANSCRIPTASE ZINC-BINDING DOMAIN-CONTAINING PROTEIN-RELATED-RELATED"/>
    <property type="match status" value="1"/>
</dbReference>
<evidence type="ECO:0000259" key="1">
    <source>
        <dbReference type="Pfam" id="PF13966"/>
    </source>
</evidence>
<sequence length="830" mass="98759">MRYLGLPLISTRLFIRDCKRLVDKVRKRIGDWRNKFLSYSGRLQLISSVLFSFPVYWASSMLIPMSVIKEIEKMMKNFLWNHDESKKGRAKVAWSAICKPVANGGLGLRSLRMWNKAILSKRIWMILSDVDSLWVKWVKFNLLKGRSFWDVEKKNGLSWSWRNLIKLKSVCRDHFCNVIGNGEITYMWYDDWHPLGPFSYVLSPREITSAGFNISDKVKDVVIDSSWFWPEDWCNIIPQLKDHQLPILDDVKTDKVMWRNNAGKEIEFSIKKVCDDLYDLGNKVSWVHLVWFKHSIPSHSFILWLAIQERLLTQDRMRFWDKKKNLNCVFCNTQQDSHSHLFFECPYSSSIWDVVKDRVEIRNNSSGWKELVEDLMILFKGNNISIFIMKIAFAATVYHVWKERNSRLFRKGKNMEEKIILNIFEEIRLKLIGLKGDFLGFDNEVKRKWGVPVGKKNHDYSDMGLIPIIGCFPPWQLGVSTSVGATASSISKWWDNHPVIPRIGYVFLKLYHIQGYFWNIPIKKGIDGFLILGVVLKKSVGGMEFFDLEDCGFSDSMSSFFVRRWFIHQGYFRNFWFIPLEEFLKINWNSLCKKEFGEKLKNFWKWWILIGHFGFSNILSWNLKIFALVKEDIGKFVEDLIDNFRNCFKNFEMDNGLNFWSIWVIQVKIGKKLKNWFLEKVGKYCMKSKAQSSKLIAIIGSSPVWRIVKFYDGLIDLANDSLDLEVPWMFCKIDIIQTLDYLVEYEAIFWDLVWWRFKGYLKIEDFEDFTRWKIFDMELIVYFFGSYDWFHSLLWSWTWKWISWCLLDRSFCPLKILFRLVFLLLVRFCS</sequence>
<gene>
    <name evidence="2" type="ORF">LSAT_V11C200101220</name>
</gene>
<reference evidence="2 3" key="1">
    <citation type="journal article" date="2017" name="Nat. Commun.">
        <title>Genome assembly with in vitro proximity ligation data and whole-genome triplication in lettuce.</title>
        <authorList>
            <person name="Reyes-Chin-Wo S."/>
            <person name="Wang Z."/>
            <person name="Yang X."/>
            <person name="Kozik A."/>
            <person name="Arikit S."/>
            <person name="Song C."/>
            <person name="Xia L."/>
            <person name="Froenicke L."/>
            <person name="Lavelle D.O."/>
            <person name="Truco M.J."/>
            <person name="Xia R."/>
            <person name="Zhu S."/>
            <person name="Xu C."/>
            <person name="Xu H."/>
            <person name="Xu X."/>
            <person name="Cox K."/>
            <person name="Korf I."/>
            <person name="Meyers B.C."/>
            <person name="Michelmore R.W."/>
        </authorList>
    </citation>
    <scope>NUCLEOTIDE SEQUENCE [LARGE SCALE GENOMIC DNA]</scope>
    <source>
        <strain evidence="3">cv. Salinas</strain>
        <tissue evidence="2">Seedlings</tissue>
    </source>
</reference>
<proteinExistence type="predicted"/>
<keyword evidence="3" id="KW-1185">Reference proteome</keyword>
<dbReference type="Pfam" id="PF13966">
    <property type="entry name" value="zf-RVT"/>
    <property type="match status" value="1"/>
</dbReference>
<feature type="domain" description="Reverse transcriptase zinc-binding" evidence="1">
    <location>
        <begin position="268"/>
        <end position="352"/>
    </location>
</feature>
<evidence type="ECO:0000313" key="3">
    <source>
        <dbReference type="Proteomes" id="UP000235145"/>
    </source>
</evidence>
<organism evidence="2 3">
    <name type="scientific">Lactuca sativa</name>
    <name type="common">Garden lettuce</name>
    <dbReference type="NCBI Taxonomy" id="4236"/>
    <lineage>
        <taxon>Eukaryota</taxon>
        <taxon>Viridiplantae</taxon>
        <taxon>Streptophyta</taxon>
        <taxon>Embryophyta</taxon>
        <taxon>Tracheophyta</taxon>
        <taxon>Spermatophyta</taxon>
        <taxon>Magnoliopsida</taxon>
        <taxon>eudicotyledons</taxon>
        <taxon>Gunneridae</taxon>
        <taxon>Pentapetalae</taxon>
        <taxon>asterids</taxon>
        <taxon>campanulids</taxon>
        <taxon>Asterales</taxon>
        <taxon>Asteraceae</taxon>
        <taxon>Cichorioideae</taxon>
        <taxon>Cichorieae</taxon>
        <taxon>Lactucinae</taxon>
        <taxon>Lactuca</taxon>
    </lineage>
</organism>
<name>A0A9R1WCK8_LACSA</name>
<dbReference type="Proteomes" id="UP000235145">
    <property type="component" value="Unassembled WGS sequence"/>
</dbReference>
<dbReference type="AlphaFoldDB" id="A0A9R1WCK8"/>
<comment type="caution">
    <text evidence="2">The sequence shown here is derived from an EMBL/GenBank/DDBJ whole genome shotgun (WGS) entry which is preliminary data.</text>
</comment>